<evidence type="ECO:0000259" key="9">
    <source>
        <dbReference type="PROSITE" id="PS50011"/>
    </source>
</evidence>
<evidence type="ECO:0000256" key="7">
    <source>
        <dbReference type="ARBA" id="ARBA00022840"/>
    </source>
</evidence>
<dbReference type="GO" id="GO:0005524">
    <property type="term" value="F:ATP binding"/>
    <property type="evidence" value="ECO:0007669"/>
    <property type="project" value="UniProtKB-UniRule"/>
</dbReference>
<feature type="binding site" evidence="8">
    <location>
        <position position="177"/>
    </location>
    <ligand>
        <name>ATP</name>
        <dbReference type="ChEBI" id="CHEBI:30616"/>
    </ligand>
</feature>
<dbReference type="Pfam" id="PF07714">
    <property type="entry name" value="PK_Tyr_Ser-Thr"/>
    <property type="match status" value="1"/>
</dbReference>
<reference evidence="11" key="1">
    <citation type="submission" date="2024-07" db="EMBL/GenBank/DDBJ databases">
        <title>Two chromosome-level genome assemblies of Korean endemic species Abeliophyllum distichum and Forsythia ovata (Oleaceae).</title>
        <authorList>
            <person name="Jang H."/>
        </authorList>
    </citation>
    <scope>NUCLEOTIDE SEQUENCE [LARGE SCALE GENOMIC DNA]</scope>
</reference>
<dbReference type="SMART" id="SM00220">
    <property type="entry name" value="S_TKc"/>
    <property type="match status" value="1"/>
</dbReference>
<dbReference type="Gene3D" id="1.10.510.10">
    <property type="entry name" value="Transferase(Phosphotransferase) domain 1"/>
    <property type="match status" value="1"/>
</dbReference>
<dbReference type="GO" id="GO:0004674">
    <property type="term" value="F:protein serine/threonine kinase activity"/>
    <property type="evidence" value="ECO:0007669"/>
    <property type="project" value="UniProtKB-EC"/>
</dbReference>
<keyword evidence="3" id="KW-0472">Membrane</keyword>
<name>A0ABD1WS88_9LAMI</name>
<dbReference type="PROSITE" id="PS00107">
    <property type="entry name" value="PROTEIN_KINASE_ATP"/>
    <property type="match status" value="1"/>
</dbReference>
<dbReference type="PANTHER" id="PTHR45621">
    <property type="entry name" value="OS01G0588500 PROTEIN-RELATED"/>
    <property type="match status" value="1"/>
</dbReference>
<dbReference type="GO" id="GO:0005886">
    <property type="term" value="C:plasma membrane"/>
    <property type="evidence" value="ECO:0007669"/>
    <property type="project" value="UniProtKB-SubCell"/>
</dbReference>
<evidence type="ECO:0000313" key="10">
    <source>
        <dbReference type="EMBL" id="KAL2551180.1"/>
    </source>
</evidence>
<accession>A0ABD1WS88</accession>
<evidence type="ECO:0000256" key="3">
    <source>
        <dbReference type="ARBA" id="ARBA00022475"/>
    </source>
</evidence>
<sequence length="472" mass="52509">MSNNYDNWERLVEAVLKREQFQQLALAHSRESSISSVSSSFNFRFESLHLEASSSKVNETDGERLLPSDYREIIPTCTPGTSSDYSNGGGLSATSSSVGLSRFSAAASDETCVSGEILPTPILKIYTFADLKNATKNFNSDMVLGEGGFGTVFKGWVDSKTRSSSKVGTRMTVAIKKLNTESFQGFEEWQSEVSFLGMLKHPNLIKLFGYCWEDNELLLVYEFMQRGSLDNYLFRSKNFIQKLREARNGNQDFLMLIFGSVLYAGNASIEPLSWDIRLKIAIGAARGLAFLHTSDKQIILRDIKPSNILLDGNYNAKLSDFGLAKLGPSKGNSLMTALFALLLSSTRFSVETRVLGTYGYAVPEYMATGQSRSDVYGFGVVLLEMLTGLRVIDLKRPIDRRDLVVYAKPFLSQKRKLMSIMDARMEGQYSSKAALQASQLTLRCLESEPRKRPSMKEVVKALEQIAAIGKPK</sequence>
<dbReference type="InterPro" id="IPR001245">
    <property type="entry name" value="Ser-Thr/Tyr_kinase_cat_dom"/>
</dbReference>
<dbReference type="Gene3D" id="3.30.200.20">
    <property type="entry name" value="Phosphorylase Kinase, domain 1"/>
    <property type="match status" value="1"/>
</dbReference>
<feature type="domain" description="Protein kinase" evidence="9">
    <location>
        <begin position="138"/>
        <end position="465"/>
    </location>
</feature>
<dbReference type="PROSITE" id="PS50011">
    <property type="entry name" value="PROTEIN_KINASE_DOM"/>
    <property type="match status" value="1"/>
</dbReference>
<dbReference type="SUPFAM" id="SSF56112">
    <property type="entry name" value="Protein kinase-like (PK-like)"/>
    <property type="match status" value="1"/>
</dbReference>
<comment type="caution">
    <text evidence="10">The sequence shown here is derived from an EMBL/GenBank/DDBJ whole genome shotgun (WGS) entry which is preliminary data.</text>
</comment>
<protein>
    <recommendedName>
        <fullName evidence="2">non-specific serine/threonine protein kinase</fullName>
        <ecNumber evidence="2">2.7.11.1</ecNumber>
    </recommendedName>
</protein>
<keyword evidence="3" id="KW-1003">Cell membrane</keyword>
<dbReference type="EC" id="2.7.11.1" evidence="2"/>
<gene>
    <name evidence="10" type="ORF">Fot_04799</name>
</gene>
<keyword evidence="4" id="KW-0808">Transferase</keyword>
<proteinExistence type="predicted"/>
<keyword evidence="11" id="KW-1185">Reference proteome</keyword>
<evidence type="ECO:0000256" key="8">
    <source>
        <dbReference type="PROSITE-ProRule" id="PRU10141"/>
    </source>
</evidence>
<organism evidence="10 11">
    <name type="scientific">Forsythia ovata</name>
    <dbReference type="NCBI Taxonomy" id="205694"/>
    <lineage>
        <taxon>Eukaryota</taxon>
        <taxon>Viridiplantae</taxon>
        <taxon>Streptophyta</taxon>
        <taxon>Embryophyta</taxon>
        <taxon>Tracheophyta</taxon>
        <taxon>Spermatophyta</taxon>
        <taxon>Magnoliopsida</taxon>
        <taxon>eudicotyledons</taxon>
        <taxon>Gunneridae</taxon>
        <taxon>Pentapetalae</taxon>
        <taxon>asterids</taxon>
        <taxon>lamiids</taxon>
        <taxon>Lamiales</taxon>
        <taxon>Oleaceae</taxon>
        <taxon>Forsythieae</taxon>
        <taxon>Forsythia</taxon>
    </lineage>
</organism>
<evidence type="ECO:0000256" key="5">
    <source>
        <dbReference type="ARBA" id="ARBA00022741"/>
    </source>
</evidence>
<dbReference type="EMBL" id="JBFOLJ010000002">
    <property type="protein sequence ID" value="KAL2551180.1"/>
    <property type="molecule type" value="Genomic_DNA"/>
</dbReference>
<dbReference type="InterPro" id="IPR000719">
    <property type="entry name" value="Prot_kinase_dom"/>
</dbReference>
<evidence type="ECO:0000256" key="4">
    <source>
        <dbReference type="ARBA" id="ARBA00022679"/>
    </source>
</evidence>
<evidence type="ECO:0000256" key="1">
    <source>
        <dbReference type="ARBA" id="ARBA00004236"/>
    </source>
</evidence>
<dbReference type="FunFam" id="3.30.200.20:FF:000228">
    <property type="entry name" value="Serine/threonine-protein kinase BIK1"/>
    <property type="match status" value="1"/>
</dbReference>
<dbReference type="InterPro" id="IPR011009">
    <property type="entry name" value="Kinase-like_dom_sf"/>
</dbReference>
<dbReference type="InterPro" id="IPR017441">
    <property type="entry name" value="Protein_kinase_ATP_BS"/>
</dbReference>
<comment type="subcellular location">
    <subcellularLocation>
        <location evidence="1">Cell membrane</location>
    </subcellularLocation>
</comment>
<dbReference type="AlphaFoldDB" id="A0ABD1WS88"/>
<evidence type="ECO:0000313" key="11">
    <source>
        <dbReference type="Proteomes" id="UP001604277"/>
    </source>
</evidence>
<keyword evidence="5 8" id="KW-0547">Nucleotide-binding</keyword>
<evidence type="ECO:0000256" key="6">
    <source>
        <dbReference type="ARBA" id="ARBA00022777"/>
    </source>
</evidence>
<keyword evidence="6 10" id="KW-0418">Kinase</keyword>
<dbReference type="Proteomes" id="UP001604277">
    <property type="component" value="Unassembled WGS sequence"/>
</dbReference>
<dbReference type="InterPro" id="IPR050823">
    <property type="entry name" value="Plant_Ser_Thr_Prot_Kinase"/>
</dbReference>
<evidence type="ECO:0000256" key="2">
    <source>
        <dbReference type="ARBA" id="ARBA00012513"/>
    </source>
</evidence>
<keyword evidence="7 8" id="KW-0067">ATP-binding</keyword>